<keyword evidence="2" id="KW-1185">Reference proteome</keyword>
<dbReference type="EMBL" id="JAULSO010000002">
    <property type="protein sequence ID" value="KAK3690175.1"/>
    <property type="molecule type" value="Genomic_DNA"/>
</dbReference>
<sequence length="272" mass="30618">MGIDQDKLTKPWGFLPAEQYLIRNWDTASPLSPAAQRASLIKAFLAEDSIPASYAFAARDDTPSRIPTEDEIAIILTPWRPLKIRTIACMIWMSYRHDLIILRTCYGEEEDEKLREWLKIDEERYVFGGLEAGGWQGVLGLLPELVGRQGHGAGGVVRRALTQDDLDEVRGEREEEDWEDVIQYQAYSLSAPSPLLVADKQAFEEDRLRVLFLDAHGNIVKESDVAPEEMGEMMEDADSSRLETSKWWENGVVGGQYLTDGELGRLLFSGAA</sequence>
<evidence type="ECO:0000313" key="2">
    <source>
        <dbReference type="Proteomes" id="UP001270362"/>
    </source>
</evidence>
<gene>
    <name evidence="1" type="ORF">B0T22DRAFT_481350</name>
</gene>
<dbReference type="Proteomes" id="UP001270362">
    <property type="component" value="Unassembled WGS sequence"/>
</dbReference>
<organism evidence="1 2">
    <name type="scientific">Podospora appendiculata</name>
    <dbReference type="NCBI Taxonomy" id="314037"/>
    <lineage>
        <taxon>Eukaryota</taxon>
        <taxon>Fungi</taxon>
        <taxon>Dikarya</taxon>
        <taxon>Ascomycota</taxon>
        <taxon>Pezizomycotina</taxon>
        <taxon>Sordariomycetes</taxon>
        <taxon>Sordariomycetidae</taxon>
        <taxon>Sordariales</taxon>
        <taxon>Podosporaceae</taxon>
        <taxon>Podospora</taxon>
    </lineage>
</organism>
<accession>A0AAE0XCM1</accession>
<reference evidence="1" key="2">
    <citation type="submission" date="2023-06" db="EMBL/GenBank/DDBJ databases">
        <authorList>
            <consortium name="Lawrence Berkeley National Laboratory"/>
            <person name="Haridas S."/>
            <person name="Hensen N."/>
            <person name="Bonometti L."/>
            <person name="Westerberg I."/>
            <person name="Brannstrom I.O."/>
            <person name="Guillou S."/>
            <person name="Cros-Aarteil S."/>
            <person name="Calhoun S."/>
            <person name="Kuo A."/>
            <person name="Mondo S."/>
            <person name="Pangilinan J."/>
            <person name="Riley R."/>
            <person name="Labutti K."/>
            <person name="Andreopoulos B."/>
            <person name="Lipzen A."/>
            <person name="Chen C."/>
            <person name="Yanf M."/>
            <person name="Daum C."/>
            <person name="Ng V."/>
            <person name="Clum A."/>
            <person name="Steindorff A."/>
            <person name="Ohm R."/>
            <person name="Martin F."/>
            <person name="Silar P."/>
            <person name="Natvig D."/>
            <person name="Lalanne C."/>
            <person name="Gautier V."/>
            <person name="Ament-Velasquez S.L."/>
            <person name="Kruys A."/>
            <person name="Hutchinson M.I."/>
            <person name="Powell A.J."/>
            <person name="Barry K."/>
            <person name="Miller A.N."/>
            <person name="Grigoriev I.V."/>
            <person name="Debuchy R."/>
            <person name="Gladieux P."/>
            <person name="Thoren M.H."/>
            <person name="Johannesson H."/>
        </authorList>
    </citation>
    <scope>NUCLEOTIDE SEQUENCE</scope>
    <source>
        <strain evidence="1">CBS 314.62</strain>
    </source>
</reference>
<dbReference type="AlphaFoldDB" id="A0AAE0XCM1"/>
<evidence type="ECO:0000313" key="1">
    <source>
        <dbReference type="EMBL" id="KAK3690175.1"/>
    </source>
</evidence>
<name>A0AAE0XCM1_9PEZI</name>
<reference evidence="1" key="1">
    <citation type="journal article" date="2023" name="Mol. Phylogenet. Evol.">
        <title>Genome-scale phylogeny and comparative genomics of the fungal order Sordariales.</title>
        <authorList>
            <person name="Hensen N."/>
            <person name="Bonometti L."/>
            <person name="Westerberg I."/>
            <person name="Brannstrom I.O."/>
            <person name="Guillou S."/>
            <person name="Cros-Aarteil S."/>
            <person name="Calhoun S."/>
            <person name="Haridas S."/>
            <person name="Kuo A."/>
            <person name="Mondo S."/>
            <person name="Pangilinan J."/>
            <person name="Riley R."/>
            <person name="LaButti K."/>
            <person name="Andreopoulos B."/>
            <person name="Lipzen A."/>
            <person name="Chen C."/>
            <person name="Yan M."/>
            <person name="Daum C."/>
            <person name="Ng V."/>
            <person name="Clum A."/>
            <person name="Steindorff A."/>
            <person name="Ohm R.A."/>
            <person name="Martin F."/>
            <person name="Silar P."/>
            <person name="Natvig D.O."/>
            <person name="Lalanne C."/>
            <person name="Gautier V."/>
            <person name="Ament-Velasquez S.L."/>
            <person name="Kruys A."/>
            <person name="Hutchinson M.I."/>
            <person name="Powell A.J."/>
            <person name="Barry K."/>
            <person name="Miller A.N."/>
            <person name="Grigoriev I.V."/>
            <person name="Debuchy R."/>
            <person name="Gladieux P."/>
            <person name="Hiltunen Thoren M."/>
            <person name="Johannesson H."/>
        </authorList>
    </citation>
    <scope>NUCLEOTIDE SEQUENCE</scope>
    <source>
        <strain evidence="1">CBS 314.62</strain>
    </source>
</reference>
<protein>
    <submittedName>
        <fullName evidence="1">Uncharacterized protein</fullName>
    </submittedName>
</protein>
<comment type="caution">
    <text evidence="1">The sequence shown here is derived from an EMBL/GenBank/DDBJ whole genome shotgun (WGS) entry which is preliminary data.</text>
</comment>
<proteinExistence type="predicted"/>